<protein>
    <recommendedName>
        <fullName evidence="1">guanylate cyclase</fullName>
        <ecNumber evidence="1">4.6.1.2</ecNumber>
    </recommendedName>
</protein>
<dbReference type="GO" id="GO:0008074">
    <property type="term" value="C:guanylate cyclase complex, soluble"/>
    <property type="evidence" value="ECO:0007669"/>
    <property type="project" value="TreeGrafter"/>
</dbReference>
<dbReference type="OrthoDB" id="315417at2"/>
<dbReference type="InterPro" id="IPR029016">
    <property type="entry name" value="GAF-like_dom_sf"/>
</dbReference>
<dbReference type="PANTHER" id="PTHR45655:SF13">
    <property type="entry name" value="SOLUBLE GUANYLATE CYCLASE GCY-32-RELATED"/>
    <property type="match status" value="1"/>
</dbReference>
<dbReference type="GO" id="GO:0000166">
    <property type="term" value="F:nucleotide binding"/>
    <property type="evidence" value="ECO:0007669"/>
    <property type="project" value="UniProtKB-KW"/>
</dbReference>
<keyword evidence="6" id="KW-0418">Kinase</keyword>
<evidence type="ECO:0000313" key="6">
    <source>
        <dbReference type="EMBL" id="SCA56138.1"/>
    </source>
</evidence>
<dbReference type="GO" id="GO:0004383">
    <property type="term" value="F:guanylate cyclase activity"/>
    <property type="evidence" value="ECO:0007669"/>
    <property type="project" value="UniProtKB-EC"/>
</dbReference>
<feature type="coiled-coil region" evidence="4">
    <location>
        <begin position="168"/>
        <end position="195"/>
    </location>
</feature>
<dbReference type="Proteomes" id="UP000231658">
    <property type="component" value="Unassembled WGS sequence"/>
</dbReference>
<dbReference type="GO" id="GO:0019934">
    <property type="term" value="P:cGMP-mediated signaling"/>
    <property type="evidence" value="ECO:0007669"/>
    <property type="project" value="TreeGrafter"/>
</dbReference>
<dbReference type="InterPro" id="IPR001054">
    <property type="entry name" value="A/G_cyclase"/>
</dbReference>
<sequence>MKYPVPENEAKRNEAVRAYRVMDSPPEIFFDEIGNLAAQICECPVSYVSFIEDDRFWFKSKYGLPDDFEGCPREIAFCSITVCGSELILSPDLTQDDRFKDFHFVVNDPHFKFYCAMPLVTPDGYSIGTICVMDFEPRELTFKQTDAVRRLALQLTTQLEHRRRLLEIDESMRELDEAHSQLAKEKNRADNLLSSMLPQTIAQELIETGSVAPKFYPDSSILFADVVGFTQFVETAEPAMLIGMLNTYFARFDEIISQHGLEKVKTIGDAYMAVAGVPTMDRLHVLNACLSALSILQAVDKIASERKRLHLPVFEFRLGLHCGPVIAGLVGNQRATYDIWGDAVNTAARLESCSQAGRINVCKNIYHQMAPYFEFTGQGMVEAKHKEPMEMYFLDRLKADFSEDPQGYVPNQHLQEALNPSMKIVMAPLD</sequence>
<dbReference type="GO" id="GO:0016301">
    <property type="term" value="F:kinase activity"/>
    <property type="evidence" value="ECO:0007669"/>
    <property type="project" value="UniProtKB-KW"/>
</dbReference>
<dbReference type="RefSeq" id="WP_069186821.1">
    <property type="nucleotide sequence ID" value="NZ_FLYE01000011.1"/>
</dbReference>
<feature type="domain" description="Guanylate cyclase" evidence="5">
    <location>
        <begin position="220"/>
        <end position="351"/>
    </location>
</feature>
<reference evidence="6 7" key="1">
    <citation type="submission" date="2016-07" db="EMBL/GenBank/DDBJ databases">
        <authorList>
            <person name="Lefevre C.T."/>
        </authorList>
    </citation>
    <scope>NUCLEOTIDE SEQUENCE [LARGE SCALE GENOMIC DNA]</scope>
    <source>
        <strain evidence="6">PR1</strain>
    </source>
</reference>
<dbReference type="SMART" id="SM00044">
    <property type="entry name" value="CYCc"/>
    <property type="match status" value="1"/>
</dbReference>
<dbReference type="PANTHER" id="PTHR45655">
    <property type="entry name" value="GUANYLATE CYCLASE SOLUBLE SUBUNIT BETA-2"/>
    <property type="match status" value="1"/>
</dbReference>
<dbReference type="EC" id="4.6.1.2" evidence="1"/>
<gene>
    <name evidence="6" type="ORF">MTBPR1_190016</name>
</gene>
<dbReference type="Pfam" id="PF07701">
    <property type="entry name" value="HNOBA"/>
    <property type="match status" value="1"/>
</dbReference>
<evidence type="ECO:0000256" key="4">
    <source>
        <dbReference type="SAM" id="Coils"/>
    </source>
</evidence>
<keyword evidence="6" id="KW-0808">Transferase</keyword>
<accession>A0A1C3RFV8</accession>
<dbReference type="Gene3D" id="3.30.70.1230">
    <property type="entry name" value="Nucleotide cyclase"/>
    <property type="match status" value="1"/>
</dbReference>
<organism evidence="6 7">
    <name type="scientific">Candidatus Terasakiella magnetica</name>
    <dbReference type="NCBI Taxonomy" id="1867952"/>
    <lineage>
        <taxon>Bacteria</taxon>
        <taxon>Pseudomonadati</taxon>
        <taxon>Pseudomonadota</taxon>
        <taxon>Alphaproteobacteria</taxon>
        <taxon>Rhodospirillales</taxon>
        <taxon>Terasakiellaceae</taxon>
        <taxon>Terasakiella</taxon>
    </lineage>
</organism>
<dbReference type="SUPFAM" id="SSF55073">
    <property type="entry name" value="Nucleotide cyclase"/>
    <property type="match status" value="1"/>
</dbReference>
<dbReference type="InterPro" id="IPR029787">
    <property type="entry name" value="Nucleotide_cyclase"/>
</dbReference>
<name>A0A1C3RFV8_9PROT</name>
<proteinExistence type="predicted"/>
<dbReference type="GO" id="GO:0070482">
    <property type="term" value="P:response to oxygen levels"/>
    <property type="evidence" value="ECO:0007669"/>
    <property type="project" value="TreeGrafter"/>
</dbReference>
<dbReference type="EMBL" id="FLYE01000011">
    <property type="protein sequence ID" value="SCA56138.1"/>
    <property type="molecule type" value="Genomic_DNA"/>
</dbReference>
<keyword evidence="7" id="KW-1185">Reference proteome</keyword>
<evidence type="ECO:0000259" key="5">
    <source>
        <dbReference type="PROSITE" id="PS50125"/>
    </source>
</evidence>
<evidence type="ECO:0000256" key="2">
    <source>
        <dbReference type="ARBA" id="ARBA00022741"/>
    </source>
</evidence>
<dbReference type="SUPFAM" id="SSF55781">
    <property type="entry name" value="GAF domain-like"/>
    <property type="match status" value="1"/>
</dbReference>
<keyword evidence="2" id="KW-0547">Nucleotide-binding</keyword>
<dbReference type="STRING" id="1867952.MTBPR1_190016"/>
<dbReference type="GO" id="GO:0004016">
    <property type="term" value="F:adenylate cyclase activity"/>
    <property type="evidence" value="ECO:0007669"/>
    <property type="project" value="UniProtKB-ARBA"/>
</dbReference>
<dbReference type="Gene3D" id="3.30.450.40">
    <property type="match status" value="1"/>
</dbReference>
<dbReference type="PROSITE" id="PS50125">
    <property type="entry name" value="GUANYLATE_CYCLASE_2"/>
    <property type="match status" value="1"/>
</dbReference>
<keyword evidence="3" id="KW-0141">cGMP biosynthesis</keyword>
<keyword evidence="4" id="KW-0175">Coiled coil</keyword>
<evidence type="ECO:0000256" key="3">
    <source>
        <dbReference type="ARBA" id="ARBA00023293"/>
    </source>
</evidence>
<dbReference type="Pfam" id="PF00211">
    <property type="entry name" value="Guanylate_cyc"/>
    <property type="match status" value="1"/>
</dbReference>
<evidence type="ECO:0000313" key="7">
    <source>
        <dbReference type="Proteomes" id="UP000231658"/>
    </source>
</evidence>
<dbReference type="AlphaFoldDB" id="A0A1C3RFV8"/>
<dbReference type="CDD" id="cd07302">
    <property type="entry name" value="CHD"/>
    <property type="match status" value="1"/>
</dbReference>
<dbReference type="InterPro" id="IPR011645">
    <property type="entry name" value="HNOB_dom_associated"/>
</dbReference>
<evidence type="ECO:0000256" key="1">
    <source>
        <dbReference type="ARBA" id="ARBA00012202"/>
    </source>
</evidence>